<gene>
    <name evidence="5" type="ORF">ERX35_002825</name>
</gene>
<organism evidence="5 6">
    <name type="scientific">Macrococcus equipercicus</name>
    <dbReference type="NCBI Taxonomy" id="69967"/>
    <lineage>
        <taxon>Bacteria</taxon>
        <taxon>Bacillati</taxon>
        <taxon>Bacillota</taxon>
        <taxon>Bacilli</taxon>
        <taxon>Bacillales</taxon>
        <taxon>Staphylococcaceae</taxon>
        <taxon>Macrococcus</taxon>
    </lineage>
</organism>
<protein>
    <submittedName>
        <fullName evidence="5">AAA family ATPase</fullName>
    </submittedName>
</protein>
<keyword evidence="2" id="KW-0547">Nucleotide-binding</keyword>
<dbReference type="NCBIfam" id="NF038214">
    <property type="entry name" value="IS21_help_AAA"/>
    <property type="match status" value="1"/>
</dbReference>
<accession>A0ABQ6RAP9</accession>
<dbReference type="SUPFAM" id="SSF52540">
    <property type="entry name" value="P-loop containing nucleoside triphosphate hydrolases"/>
    <property type="match status" value="1"/>
</dbReference>
<evidence type="ECO:0000313" key="5">
    <source>
        <dbReference type="EMBL" id="KAA1040374.1"/>
    </source>
</evidence>
<dbReference type="PANTHER" id="PTHR30050:SF4">
    <property type="entry name" value="ATP-BINDING PROTEIN RV3427C IN INSERTION SEQUENCE-RELATED"/>
    <property type="match status" value="1"/>
</dbReference>
<keyword evidence="3" id="KW-0067">ATP-binding</keyword>
<keyword evidence="6" id="KW-1185">Reference proteome</keyword>
<dbReference type="InterPro" id="IPR028350">
    <property type="entry name" value="DNAC/IstB-like"/>
</dbReference>
<dbReference type="InterPro" id="IPR003593">
    <property type="entry name" value="AAA+_ATPase"/>
</dbReference>
<dbReference type="Pfam" id="PF01695">
    <property type="entry name" value="IstB_IS21"/>
    <property type="match status" value="1"/>
</dbReference>
<comment type="similarity">
    <text evidence="1">Belongs to the IS21/IS1162 putative ATP-binding protein family.</text>
</comment>
<evidence type="ECO:0000256" key="3">
    <source>
        <dbReference type="ARBA" id="ARBA00022840"/>
    </source>
</evidence>
<evidence type="ECO:0000259" key="4">
    <source>
        <dbReference type="SMART" id="SM00382"/>
    </source>
</evidence>
<dbReference type="CDD" id="cd00009">
    <property type="entry name" value="AAA"/>
    <property type="match status" value="1"/>
</dbReference>
<name>A0ABQ6RAP9_9STAP</name>
<comment type="caution">
    <text evidence="5">The sequence shown here is derived from an EMBL/GenBank/DDBJ whole genome shotgun (WGS) entry which is preliminary data.</text>
</comment>
<dbReference type="RefSeq" id="WP_149458837.1">
    <property type="nucleotide sequence ID" value="NZ_SCWC02000002.1"/>
</dbReference>
<dbReference type="EMBL" id="SCWC02000002">
    <property type="protein sequence ID" value="KAA1040374.1"/>
    <property type="molecule type" value="Genomic_DNA"/>
</dbReference>
<evidence type="ECO:0000313" key="6">
    <source>
        <dbReference type="Proteomes" id="UP000295735"/>
    </source>
</evidence>
<proteinExistence type="inferred from homology"/>
<evidence type="ECO:0000256" key="1">
    <source>
        <dbReference type="ARBA" id="ARBA00008059"/>
    </source>
</evidence>
<dbReference type="PRINTS" id="PR00300">
    <property type="entry name" value="CLPPROTEASEA"/>
</dbReference>
<sequence length="252" mass="29534">MESTSNYRQLISNLDYLKMKQMSLHLDEVIDFSINNEVTFIDCLIRLTNYEIDVREKNMIQSMVKVAGFPFLKEMNSFDFDFQPSINQQQMMDFMSLRFIENQENIVFLGPSGVGKTHLATSIGIAAAKKRNSTYFIKCHQLIENLRKARNESRLESRLKHYTKYKLLIIDEIGYLPIDVEDAKLFFQLIDRRYEKKSTILTTNVNFKAWDEVFLDTKIANAILDRILHHATIVSIVGQSYRLKNHFPSEKE</sequence>
<feature type="domain" description="AAA+ ATPase" evidence="4">
    <location>
        <begin position="102"/>
        <end position="234"/>
    </location>
</feature>
<dbReference type="PIRSF" id="PIRSF003073">
    <property type="entry name" value="DNAC_TnpB_IstB"/>
    <property type="match status" value="1"/>
</dbReference>
<dbReference type="PANTHER" id="PTHR30050">
    <property type="entry name" value="CHROMOSOMAL REPLICATION INITIATOR PROTEIN DNAA"/>
    <property type="match status" value="1"/>
</dbReference>
<reference evidence="5 6" key="1">
    <citation type="submission" date="2019-09" db="EMBL/GenBank/DDBJ databases">
        <authorList>
            <person name="Mazhar S."/>
            <person name="Altermann E."/>
            <person name="Hill C."/>
            <person name="Mcauliffe O."/>
        </authorList>
    </citation>
    <scope>NUCLEOTIDE SEQUENCE [LARGE SCALE GENOMIC DNA]</scope>
    <source>
        <strain evidence="5 6">ATCC 51831</strain>
    </source>
</reference>
<dbReference type="InterPro" id="IPR027417">
    <property type="entry name" value="P-loop_NTPase"/>
</dbReference>
<evidence type="ECO:0000256" key="2">
    <source>
        <dbReference type="ARBA" id="ARBA00022741"/>
    </source>
</evidence>
<dbReference type="InterPro" id="IPR001270">
    <property type="entry name" value="ClpA/B"/>
</dbReference>
<dbReference type="SMART" id="SM00382">
    <property type="entry name" value="AAA"/>
    <property type="match status" value="1"/>
</dbReference>
<dbReference type="InterPro" id="IPR047661">
    <property type="entry name" value="IstB"/>
</dbReference>
<dbReference type="Proteomes" id="UP000295735">
    <property type="component" value="Unassembled WGS sequence"/>
</dbReference>
<dbReference type="Gene3D" id="3.40.50.300">
    <property type="entry name" value="P-loop containing nucleotide triphosphate hydrolases"/>
    <property type="match status" value="1"/>
</dbReference>
<dbReference type="InterPro" id="IPR002611">
    <property type="entry name" value="IstB_ATP-bd"/>
</dbReference>